<gene>
    <name evidence="2" type="ORF">F2P47_04290</name>
</gene>
<keyword evidence="3" id="KW-1185">Reference proteome</keyword>
<proteinExistence type="predicted"/>
<organism evidence="2 3">
    <name type="scientific">Parvibaculum sedimenti</name>
    <dbReference type="NCBI Taxonomy" id="2608632"/>
    <lineage>
        <taxon>Bacteria</taxon>
        <taxon>Pseudomonadati</taxon>
        <taxon>Pseudomonadota</taxon>
        <taxon>Alphaproteobacteria</taxon>
        <taxon>Hyphomicrobiales</taxon>
        <taxon>Parvibaculaceae</taxon>
        <taxon>Parvibaculum</taxon>
    </lineage>
</organism>
<protein>
    <recommendedName>
        <fullName evidence="4">DUF5330 domain-containing protein</fullName>
    </recommendedName>
</protein>
<dbReference type="Proteomes" id="UP000468901">
    <property type="component" value="Unassembled WGS sequence"/>
</dbReference>
<evidence type="ECO:0000313" key="2">
    <source>
        <dbReference type="EMBL" id="KAB7741629.1"/>
    </source>
</evidence>
<dbReference type="EMBL" id="WESC01000003">
    <property type="protein sequence ID" value="KAB7741629.1"/>
    <property type="molecule type" value="Genomic_DNA"/>
</dbReference>
<dbReference type="RefSeq" id="WP_152214932.1">
    <property type="nucleotide sequence ID" value="NZ_JBAQYD010000027.1"/>
</dbReference>
<reference evidence="2 3" key="1">
    <citation type="submission" date="2019-09" db="EMBL/GenBank/DDBJ databases">
        <title>Parvibaculum sedimenti sp. nov., isolated from sediment.</title>
        <authorList>
            <person name="Wang Y."/>
        </authorList>
    </citation>
    <scope>NUCLEOTIDE SEQUENCE [LARGE SCALE GENOMIC DNA]</scope>
    <source>
        <strain evidence="2 3">HXT-9</strain>
    </source>
</reference>
<evidence type="ECO:0000256" key="1">
    <source>
        <dbReference type="SAM" id="MobiDB-lite"/>
    </source>
</evidence>
<dbReference type="AlphaFoldDB" id="A0A6N6VK56"/>
<dbReference type="Pfam" id="PF17264">
    <property type="entry name" value="DUF5330"/>
    <property type="match status" value="1"/>
</dbReference>
<name>A0A6N6VK56_9HYPH</name>
<accession>A0A6N6VK56</accession>
<feature type="region of interest" description="Disordered" evidence="1">
    <location>
        <begin position="110"/>
        <end position="141"/>
    </location>
</feature>
<sequence>MSFILRAAFWLTVLAFLLPAAGYESSAREPGTDGLSAATYVEGGPAPEAKPDIDAGEMLTLAARSAQDMMGFCSRNADVCERSHAVVAHVAHQTAYYGSKLFLWLTEKAHEQQEQPAQSPADAVNLPPTPRPVPPAHLAGA</sequence>
<dbReference type="InterPro" id="IPR035220">
    <property type="entry name" value="DUF5330"/>
</dbReference>
<comment type="caution">
    <text evidence="2">The sequence shown here is derived from an EMBL/GenBank/DDBJ whole genome shotgun (WGS) entry which is preliminary data.</text>
</comment>
<evidence type="ECO:0008006" key="4">
    <source>
        <dbReference type="Google" id="ProtNLM"/>
    </source>
</evidence>
<evidence type="ECO:0000313" key="3">
    <source>
        <dbReference type="Proteomes" id="UP000468901"/>
    </source>
</evidence>